<protein>
    <submittedName>
        <fullName evidence="2">Uncharacterized protein</fullName>
    </submittedName>
</protein>
<proteinExistence type="predicted"/>
<dbReference type="RefSeq" id="WP_103059681.1">
    <property type="nucleotide sequence ID" value="NZ_BSOF01000005.1"/>
</dbReference>
<keyword evidence="1" id="KW-0732">Signal</keyword>
<reference evidence="3" key="1">
    <citation type="submission" date="2017-09" db="EMBL/GenBank/DDBJ databases">
        <authorList>
            <person name="Palmer M."/>
            <person name="Steenkamp E.T."/>
            <person name="Coetzee M.P."/>
            <person name="Avontuur J.R."/>
            <person name="Van Zyl E."/>
            <person name="Chan W.-Y."/>
            <person name="Blom J."/>
            <person name="Venter S.N."/>
        </authorList>
    </citation>
    <scope>NUCLEOTIDE SEQUENCE [LARGE SCALE GENOMIC DNA]</scope>
    <source>
        <strain evidence="3">QC88-366</strain>
    </source>
</reference>
<organism evidence="2 3">
    <name type="scientific">Mixta theicola</name>
    <dbReference type="NCBI Taxonomy" id="1458355"/>
    <lineage>
        <taxon>Bacteria</taxon>
        <taxon>Pseudomonadati</taxon>
        <taxon>Pseudomonadota</taxon>
        <taxon>Gammaproteobacteria</taxon>
        <taxon>Enterobacterales</taxon>
        <taxon>Erwiniaceae</taxon>
        <taxon>Mixta</taxon>
    </lineage>
</organism>
<sequence>MSLPRCLLIGLFCLGPILPSATQAAAGLPQMQEQRLEFSLQDRMAIKQVADRIVAQTGPEFTGYIQLVWFDEAYSSGAQRLRQRLVSNGISLQRIMLIQESGADRQPPVGLLVRIKQPARRLSPCRYATQNYRFNLHDDQGCALNNMLSSSLINPHKNNY</sequence>
<comment type="caution">
    <text evidence="2">The sequence shown here is derived from an EMBL/GenBank/DDBJ whole genome shotgun (WGS) entry which is preliminary data.</text>
</comment>
<accession>A0A2K1Q9Y4</accession>
<evidence type="ECO:0000256" key="1">
    <source>
        <dbReference type="SAM" id="SignalP"/>
    </source>
</evidence>
<dbReference type="OrthoDB" id="6555679at2"/>
<name>A0A2K1Q9Y4_9GAMM</name>
<evidence type="ECO:0000313" key="3">
    <source>
        <dbReference type="Proteomes" id="UP000236345"/>
    </source>
</evidence>
<dbReference type="EMBL" id="NWUO01000006">
    <property type="protein sequence ID" value="PNS11842.1"/>
    <property type="molecule type" value="Genomic_DNA"/>
</dbReference>
<keyword evidence="3" id="KW-1185">Reference proteome</keyword>
<gene>
    <name evidence="2" type="ORF">COO59_10140</name>
</gene>
<feature type="signal peptide" evidence="1">
    <location>
        <begin position="1"/>
        <end position="25"/>
    </location>
</feature>
<feature type="chain" id="PRO_5014416037" evidence="1">
    <location>
        <begin position="26"/>
        <end position="160"/>
    </location>
</feature>
<evidence type="ECO:0000313" key="2">
    <source>
        <dbReference type="EMBL" id="PNS11842.1"/>
    </source>
</evidence>
<dbReference type="AlphaFoldDB" id="A0A2K1Q9Y4"/>
<dbReference type="Proteomes" id="UP000236345">
    <property type="component" value="Unassembled WGS sequence"/>
</dbReference>